<dbReference type="RefSeq" id="WP_101356583.1">
    <property type="nucleotide sequence ID" value="NZ_PIQO01000033.1"/>
</dbReference>
<evidence type="ECO:0000256" key="7">
    <source>
        <dbReference type="PIRSR" id="PIRSR618044-1"/>
    </source>
</evidence>
<protein>
    <submittedName>
        <fullName evidence="12">D-alanyl-D-alanine carboxypeptidase</fullName>
    </submittedName>
</protein>
<evidence type="ECO:0000313" key="13">
    <source>
        <dbReference type="Proteomes" id="UP000233440"/>
    </source>
</evidence>
<dbReference type="InterPro" id="IPR012338">
    <property type="entry name" value="Beta-lactam/transpept-like"/>
</dbReference>
<name>A0A2N3LDF0_9BACI</name>
<dbReference type="PANTHER" id="PTHR21581">
    <property type="entry name" value="D-ALANYL-D-ALANINE CARBOXYPEPTIDASE"/>
    <property type="match status" value="1"/>
</dbReference>
<dbReference type="GO" id="GO:0071555">
    <property type="term" value="P:cell wall organization"/>
    <property type="evidence" value="ECO:0007669"/>
    <property type="project" value="UniProtKB-KW"/>
</dbReference>
<feature type="active site" evidence="7">
    <location>
        <position position="116"/>
    </location>
</feature>
<accession>A0A2N3LDF0</accession>
<evidence type="ECO:0000256" key="9">
    <source>
        <dbReference type="RuleBase" id="RU004016"/>
    </source>
</evidence>
<evidence type="ECO:0000256" key="2">
    <source>
        <dbReference type="ARBA" id="ARBA00022729"/>
    </source>
</evidence>
<sequence length="389" mass="43484">MIKRLVVSIILILIPFSVIDKASAVGKQNIKIASQAAVLVDSNSGQILYSKNPNKKLYPASLTKIATAIYTIENGNLNDIVTVSKNAVQTDGTRVYLVKGEKVKLKHLLQGLLINSGNDAGVAIAEYMGGNIPTFANKLNRFLEQKVGVHHTHFVNPHGLYDKKHYTTASDLAKITNYAMKNPTFREIFGTKKLKWDGEGWHTTLITHHLMLKGEIPYNGITGGKTGYVDQSGQTLATTAENQNIHLTVITMDAKSKRDEYQDTKKLLDYGFQHFKTASLPKDSIFKYGNKTFKTEENLYYTAPLYSNVSELISKRGVLKIIDKTGELLNSYQLTELSEVNAEPLSSKNESNDRKMYPWVLLIPLVIVGLGISWSVNRIKWGWDITSFK</sequence>
<dbReference type="GO" id="GO:0006508">
    <property type="term" value="P:proteolysis"/>
    <property type="evidence" value="ECO:0007669"/>
    <property type="project" value="InterPro"/>
</dbReference>
<dbReference type="AlphaFoldDB" id="A0A2N3LDF0"/>
<dbReference type="PANTHER" id="PTHR21581:SF33">
    <property type="entry name" value="D-ALANYL-D-ALANINE CARBOXYPEPTIDASE DACB"/>
    <property type="match status" value="1"/>
</dbReference>
<keyword evidence="12" id="KW-0121">Carboxypeptidase</keyword>
<evidence type="ECO:0000256" key="10">
    <source>
        <dbReference type="SAM" id="Phobius"/>
    </source>
</evidence>
<evidence type="ECO:0000256" key="3">
    <source>
        <dbReference type="ARBA" id="ARBA00022801"/>
    </source>
</evidence>
<feature type="domain" description="Peptidase S11 D-alanyl-D-alanine carboxypeptidase A N-terminal" evidence="11">
    <location>
        <begin position="28"/>
        <end position="255"/>
    </location>
</feature>
<keyword evidence="10" id="KW-1133">Transmembrane helix</keyword>
<evidence type="ECO:0000313" key="12">
    <source>
        <dbReference type="EMBL" id="PKR82629.1"/>
    </source>
</evidence>
<feature type="binding site" evidence="8">
    <location>
        <position position="225"/>
    </location>
    <ligand>
        <name>substrate</name>
    </ligand>
</feature>
<evidence type="ECO:0000259" key="11">
    <source>
        <dbReference type="Pfam" id="PF00768"/>
    </source>
</evidence>
<dbReference type="OrthoDB" id="9791132at2"/>
<evidence type="ECO:0000256" key="4">
    <source>
        <dbReference type="ARBA" id="ARBA00022960"/>
    </source>
</evidence>
<proteinExistence type="inferred from homology"/>
<dbReference type="InterPro" id="IPR001967">
    <property type="entry name" value="Peptidase_S11_N"/>
</dbReference>
<organism evidence="12 13">
    <name type="scientific">Heyndrickxia camelliae</name>
    <dbReference type="NCBI Taxonomy" id="1707093"/>
    <lineage>
        <taxon>Bacteria</taxon>
        <taxon>Bacillati</taxon>
        <taxon>Bacillota</taxon>
        <taxon>Bacilli</taxon>
        <taxon>Bacillales</taxon>
        <taxon>Bacillaceae</taxon>
        <taxon>Heyndrickxia</taxon>
    </lineage>
</organism>
<keyword evidence="4" id="KW-0133">Cell shape</keyword>
<keyword evidence="10" id="KW-0472">Membrane</keyword>
<dbReference type="GO" id="GO:0008360">
    <property type="term" value="P:regulation of cell shape"/>
    <property type="evidence" value="ECO:0007669"/>
    <property type="project" value="UniProtKB-KW"/>
</dbReference>
<feature type="transmembrane region" description="Helical" evidence="10">
    <location>
        <begin position="356"/>
        <end position="376"/>
    </location>
</feature>
<evidence type="ECO:0000256" key="8">
    <source>
        <dbReference type="PIRSR" id="PIRSR618044-2"/>
    </source>
</evidence>
<dbReference type="Pfam" id="PF00768">
    <property type="entry name" value="Peptidase_S11"/>
    <property type="match status" value="1"/>
</dbReference>
<keyword evidence="6" id="KW-0961">Cell wall biogenesis/degradation</keyword>
<reference evidence="12 13" key="1">
    <citation type="submission" date="2017-11" db="EMBL/GenBank/DDBJ databases">
        <title>Bacillus camelliae sp. nov., isolated from pu'er tea.</title>
        <authorList>
            <person name="Niu L."/>
        </authorList>
    </citation>
    <scope>NUCLEOTIDE SEQUENCE [LARGE SCALE GENOMIC DNA]</scope>
    <source>
        <strain evidence="12 13">7578-1</strain>
    </source>
</reference>
<keyword evidence="5" id="KW-0573">Peptidoglycan synthesis</keyword>
<feature type="active site" description="Acyl-ester intermediate" evidence="7">
    <location>
        <position position="61"/>
    </location>
</feature>
<dbReference type="Proteomes" id="UP000233440">
    <property type="component" value="Unassembled WGS sequence"/>
</dbReference>
<dbReference type="InterPro" id="IPR018044">
    <property type="entry name" value="Peptidase_S11"/>
</dbReference>
<dbReference type="GO" id="GO:0009002">
    <property type="term" value="F:serine-type D-Ala-D-Ala carboxypeptidase activity"/>
    <property type="evidence" value="ECO:0007669"/>
    <property type="project" value="InterPro"/>
</dbReference>
<keyword evidence="10" id="KW-0812">Transmembrane</keyword>
<keyword evidence="12" id="KW-0645">Protease</keyword>
<feature type="active site" description="Acyl-ester intermediate" evidence="7">
    <location>
        <position position="64"/>
    </location>
</feature>
<keyword evidence="3" id="KW-0378">Hydrolase</keyword>
<keyword evidence="2" id="KW-0732">Signal</keyword>
<keyword evidence="13" id="KW-1185">Reference proteome</keyword>
<comment type="similarity">
    <text evidence="1 9">Belongs to the peptidase S11 family.</text>
</comment>
<evidence type="ECO:0000256" key="1">
    <source>
        <dbReference type="ARBA" id="ARBA00007164"/>
    </source>
</evidence>
<evidence type="ECO:0000256" key="6">
    <source>
        <dbReference type="ARBA" id="ARBA00023316"/>
    </source>
</evidence>
<dbReference type="SUPFAM" id="SSF56601">
    <property type="entry name" value="beta-lactamase/transpeptidase-like"/>
    <property type="match status" value="1"/>
</dbReference>
<comment type="caution">
    <text evidence="12">The sequence shown here is derived from an EMBL/GenBank/DDBJ whole genome shotgun (WGS) entry which is preliminary data.</text>
</comment>
<dbReference type="PRINTS" id="PR00725">
    <property type="entry name" value="DADACBPTASE1"/>
</dbReference>
<gene>
    <name evidence="12" type="ORF">CWO92_23260</name>
</gene>
<dbReference type="GO" id="GO:0009252">
    <property type="term" value="P:peptidoglycan biosynthetic process"/>
    <property type="evidence" value="ECO:0007669"/>
    <property type="project" value="UniProtKB-KW"/>
</dbReference>
<dbReference type="Gene3D" id="3.40.710.10">
    <property type="entry name" value="DD-peptidase/beta-lactamase superfamily"/>
    <property type="match status" value="1"/>
</dbReference>
<evidence type="ECO:0000256" key="5">
    <source>
        <dbReference type="ARBA" id="ARBA00022984"/>
    </source>
</evidence>
<dbReference type="EMBL" id="PIQO01000033">
    <property type="protein sequence ID" value="PKR82629.1"/>
    <property type="molecule type" value="Genomic_DNA"/>
</dbReference>